<evidence type="ECO:0000256" key="10">
    <source>
        <dbReference type="SAM" id="Phobius"/>
    </source>
</evidence>
<dbReference type="eggNOG" id="COG0489">
    <property type="taxonomic scope" value="Bacteria"/>
</dbReference>
<dbReference type="SUPFAM" id="SSF52540">
    <property type="entry name" value="P-loop containing nucleoside triphosphate hydrolases"/>
    <property type="match status" value="1"/>
</dbReference>
<dbReference type="GO" id="GO:0004715">
    <property type="term" value="F:non-membrane spanning protein tyrosine kinase activity"/>
    <property type="evidence" value="ECO:0007669"/>
    <property type="project" value="UniProtKB-EC"/>
</dbReference>
<evidence type="ECO:0000256" key="8">
    <source>
        <dbReference type="ARBA" id="ARBA00051245"/>
    </source>
</evidence>
<feature type="signal peptide" evidence="11">
    <location>
        <begin position="1"/>
        <end position="26"/>
    </location>
</feature>
<keyword evidence="11" id="KW-0732">Signal</keyword>
<dbReference type="PANTHER" id="PTHR32309:SF13">
    <property type="entry name" value="FERRIC ENTEROBACTIN TRANSPORT PROTEIN FEPE"/>
    <property type="match status" value="1"/>
</dbReference>
<feature type="compositionally biased region" description="Basic and acidic residues" evidence="9">
    <location>
        <begin position="507"/>
        <end position="518"/>
    </location>
</feature>
<evidence type="ECO:0000256" key="5">
    <source>
        <dbReference type="ARBA" id="ARBA00022777"/>
    </source>
</evidence>
<dbReference type="eggNOG" id="COG3944">
    <property type="taxonomic scope" value="Bacteria"/>
</dbReference>
<comment type="catalytic activity">
    <reaction evidence="8">
        <text>L-tyrosyl-[protein] + ATP = O-phospho-L-tyrosyl-[protein] + ADP + H(+)</text>
        <dbReference type="Rhea" id="RHEA:10596"/>
        <dbReference type="Rhea" id="RHEA-COMP:10136"/>
        <dbReference type="Rhea" id="RHEA-COMP:20101"/>
        <dbReference type="ChEBI" id="CHEBI:15378"/>
        <dbReference type="ChEBI" id="CHEBI:30616"/>
        <dbReference type="ChEBI" id="CHEBI:46858"/>
        <dbReference type="ChEBI" id="CHEBI:61978"/>
        <dbReference type="ChEBI" id="CHEBI:456216"/>
        <dbReference type="EC" id="2.7.10.2"/>
    </reaction>
</comment>
<dbReference type="GO" id="GO:0005886">
    <property type="term" value="C:plasma membrane"/>
    <property type="evidence" value="ECO:0007669"/>
    <property type="project" value="UniProtKB-ARBA"/>
</dbReference>
<feature type="region of interest" description="Disordered" evidence="9">
    <location>
        <begin position="135"/>
        <end position="166"/>
    </location>
</feature>
<keyword evidence="7" id="KW-0829">Tyrosine-protein kinase</keyword>
<organism evidence="13 14">
    <name type="scientific">Actinomyces graevenitzii C83</name>
    <dbReference type="NCBI Taxonomy" id="435830"/>
    <lineage>
        <taxon>Bacteria</taxon>
        <taxon>Bacillati</taxon>
        <taxon>Actinomycetota</taxon>
        <taxon>Actinomycetes</taxon>
        <taxon>Actinomycetales</taxon>
        <taxon>Actinomycetaceae</taxon>
        <taxon>Actinomyces</taxon>
    </lineage>
</organism>
<keyword evidence="6" id="KW-0067">ATP-binding</keyword>
<evidence type="ECO:0000256" key="4">
    <source>
        <dbReference type="ARBA" id="ARBA00022741"/>
    </source>
</evidence>
<dbReference type="NCBIfam" id="TIGR01007">
    <property type="entry name" value="eps_fam"/>
    <property type="match status" value="1"/>
</dbReference>
<dbReference type="InterPro" id="IPR050445">
    <property type="entry name" value="Bact_polysacc_biosynth/exp"/>
</dbReference>
<dbReference type="CDD" id="cd05387">
    <property type="entry name" value="BY-kinase"/>
    <property type="match status" value="1"/>
</dbReference>
<evidence type="ECO:0000313" key="13">
    <source>
        <dbReference type="EMBL" id="EHM87215.1"/>
    </source>
</evidence>
<evidence type="ECO:0000313" key="14">
    <source>
        <dbReference type="Proteomes" id="UP000003822"/>
    </source>
</evidence>
<feature type="transmembrane region" description="Helical" evidence="10">
    <location>
        <begin position="192"/>
        <end position="212"/>
    </location>
</feature>
<dbReference type="GO" id="GO:0042802">
    <property type="term" value="F:identical protein binding"/>
    <property type="evidence" value="ECO:0007669"/>
    <property type="project" value="UniProtKB-ARBA"/>
</dbReference>
<dbReference type="PATRIC" id="fig|435830.3.peg.1733"/>
<keyword evidence="10" id="KW-0812">Transmembrane</keyword>
<dbReference type="STRING" id="435830.HMPREF0045_01800"/>
<evidence type="ECO:0000256" key="2">
    <source>
        <dbReference type="ARBA" id="ARBA00011903"/>
    </source>
</evidence>
<evidence type="ECO:0000256" key="1">
    <source>
        <dbReference type="ARBA" id="ARBA00007316"/>
    </source>
</evidence>
<dbReference type="EC" id="2.7.10.2" evidence="2"/>
<sequence length="639" mass="67631">MTRVNLGFLILCVLLGLAGGFGYASAQPWTYTATSQAMVVVPGTDAFSQNSISGQKASVYAVLAGSQNVANRVAKTLKTSNMEGTLSGSADAVPGLFTLTATASTPERARDIANAGIKAVSDEANAITTLNAPTVQPTTKTTTNPDGTQVTTTTQSVDGTTNVTTTDNSYRETRVTQTLQAVAPSAPSSPDFYKLSGMGALAGLVIGYLVVFMRRLMDNRVRHNSDVEELLGSSVLAVVPKSTELNAKGRQNVDGLGQAAEALRHLRTNLRFVDVDNPPRAIVMTSANPGEGKSTMSAVLAQMLASSGQRTVLIDTDLRKPVVHKIFGLDGSVGLTQILAGDMQLSDVAQKIEGQPNLRVVPAGRIPPNPSELLGSQRMKALMDYLKDDAMVIMDAPPLLPVTDAGLLSALADGAILVMEVGGTYKEQARLCGKIFKQVDGRLLGVVLNRASRRNLGSVYYGYGYGGYGQNYYYYEEDEKRKLLGFIPLPGHRKRKRENQIVSIQEEEVHPLPKDKQSNRRSSRRAARSEAPAQVPAQLPAATITSSPVSSRTSAASPRVSTVVNPEPVSVPSVQDSGDDTATTEAVASPVGTGMPVPPPAASISQPVGEETAVQTSAAFGAPQASVPTRRSLRERRNG</sequence>
<feature type="domain" description="CobQ/CobB/MinD/ParA nucleotide binding" evidence="12">
    <location>
        <begin position="282"/>
        <end position="456"/>
    </location>
</feature>
<feature type="compositionally biased region" description="Low complexity" evidence="9">
    <location>
        <begin position="529"/>
        <end position="574"/>
    </location>
</feature>
<keyword evidence="4" id="KW-0547">Nucleotide-binding</keyword>
<dbReference type="AlphaFoldDB" id="G9PHS6"/>
<keyword evidence="14" id="KW-1185">Reference proteome</keyword>
<dbReference type="InterPro" id="IPR005702">
    <property type="entry name" value="Wzc-like_C"/>
</dbReference>
<protein>
    <recommendedName>
        <fullName evidence="2">non-specific protein-tyrosine kinase</fullName>
        <ecNumber evidence="2">2.7.10.2</ecNumber>
    </recommendedName>
</protein>
<dbReference type="GO" id="GO:0005524">
    <property type="term" value="F:ATP binding"/>
    <property type="evidence" value="ECO:0007669"/>
    <property type="project" value="UniProtKB-KW"/>
</dbReference>
<comment type="similarity">
    <text evidence="1">Belongs to the CpsD/CapB family.</text>
</comment>
<dbReference type="Proteomes" id="UP000003822">
    <property type="component" value="Unassembled WGS sequence"/>
</dbReference>
<gene>
    <name evidence="13" type="ORF">HMPREF0045_01800</name>
</gene>
<dbReference type="Pfam" id="PF01656">
    <property type="entry name" value="CbiA"/>
    <property type="match status" value="1"/>
</dbReference>
<dbReference type="FunFam" id="3.40.50.300:FF:000527">
    <property type="entry name" value="Tyrosine-protein kinase etk"/>
    <property type="match status" value="1"/>
</dbReference>
<proteinExistence type="inferred from homology"/>
<reference evidence="13 14" key="1">
    <citation type="submission" date="2011-10" db="EMBL/GenBank/DDBJ databases">
        <title>The Genome Sequence of Actinomyces graevenitzii C83.</title>
        <authorList>
            <consortium name="The Broad Institute Genome Sequencing Platform"/>
            <consortium name="The Broad Institute Genome Sequencing Center for Infectious Disease"/>
            <person name="Earl A."/>
            <person name="Ward D."/>
            <person name="Feldgarden M."/>
            <person name="Gevers D."/>
            <person name="Sibley C.D."/>
            <person name="Field T.R."/>
            <person name="Grinwis M."/>
            <person name="Eshaghurshan C.S."/>
            <person name="Surette M.G."/>
            <person name="Young S.K."/>
            <person name="Zeng Q."/>
            <person name="Gargeya S."/>
            <person name="Fitzgerald M."/>
            <person name="Haas B."/>
            <person name="Abouelleil A."/>
            <person name="Alvarado L."/>
            <person name="Arachchi H.M."/>
            <person name="Berlin A."/>
            <person name="Brown A."/>
            <person name="Chapman S.B."/>
            <person name="Chen Z."/>
            <person name="Dunbar C."/>
            <person name="Freedman E."/>
            <person name="Gearin G."/>
            <person name="Goldberg J."/>
            <person name="Griggs A."/>
            <person name="Gujja S."/>
            <person name="Heiman D."/>
            <person name="Howarth C."/>
            <person name="Larson L."/>
            <person name="Lui A."/>
            <person name="MacDonald P.J.P."/>
            <person name="Montmayeur A."/>
            <person name="Murphy C."/>
            <person name="Neiman D."/>
            <person name="Pearson M."/>
            <person name="Priest M."/>
            <person name="Roberts A."/>
            <person name="Saif S."/>
            <person name="Shea T."/>
            <person name="Shenoy N."/>
            <person name="Sisk P."/>
            <person name="Stolte C."/>
            <person name="Sykes S."/>
            <person name="Wortman J."/>
            <person name="Nusbaum C."/>
            <person name="Birren B."/>
        </authorList>
    </citation>
    <scope>NUCLEOTIDE SEQUENCE [LARGE SCALE GENOMIC DNA]</scope>
    <source>
        <strain evidence="13 14">C83</strain>
    </source>
</reference>
<dbReference type="PANTHER" id="PTHR32309">
    <property type="entry name" value="TYROSINE-PROTEIN KINASE"/>
    <property type="match status" value="1"/>
</dbReference>
<evidence type="ECO:0000256" key="7">
    <source>
        <dbReference type="ARBA" id="ARBA00023137"/>
    </source>
</evidence>
<dbReference type="InterPro" id="IPR027417">
    <property type="entry name" value="P-loop_NTPase"/>
</dbReference>
<accession>G9PHS6</accession>
<feature type="region of interest" description="Disordered" evidence="9">
    <location>
        <begin position="502"/>
        <end position="639"/>
    </location>
</feature>
<evidence type="ECO:0000256" key="3">
    <source>
        <dbReference type="ARBA" id="ARBA00022679"/>
    </source>
</evidence>
<feature type="chain" id="PRO_5003525501" description="non-specific protein-tyrosine kinase" evidence="11">
    <location>
        <begin position="27"/>
        <end position="639"/>
    </location>
</feature>
<dbReference type="RefSeq" id="WP_005987733.1">
    <property type="nucleotide sequence ID" value="NZ_JH470340.1"/>
</dbReference>
<evidence type="ECO:0000256" key="9">
    <source>
        <dbReference type="SAM" id="MobiDB-lite"/>
    </source>
</evidence>
<evidence type="ECO:0000256" key="11">
    <source>
        <dbReference type="SAM" id="SignalP"/>
    </source>
</evidence>
<keyword evidence="10" id="KW-0472">Membrane</keyword>
<evidence type="ECO:0000256" key="6">
    <source>
        <dbReference type="ARBA" id="ARBA00022840"/>
    </source>
</evidence>
<comment type="caution">
    <text evidence="13">The sequence shown here is derived from an EMBL/GenBank/DDBJ whole genome shotgun (WGS) entry which is preliminary data.</text>
</comment>
<name>G9PHS6_9ACTO</name>
<dbReference type="Gene3D" id="3.40.50.300">
    <property type="entry name" value="P-loop containing nucleotide triphosphate hydrolases"/>
    <property type="match status" value="1"/>
</dbReference>
<keyword evidence="10" id="KW-1133">Transmembrane helix</keyword>
<dbReference type="EMBL" id="ACRN01000016">
    <property type="protein sequence ID" value="EHM87215.1"/>
    <property type="molecule type" value="Genomic_DNA"/>
</dbReference>
<dbReference type="HOGENOM" id="CLU_009912_4_1_11"/>
<dbReference type="OrthoDB" id="9812433at2"/>
<dbReference type="InterPro" id="IPR002586">
    <property type="entry name" value="CobQ/CobB/MinD/ParA_Nub-bd_dom"/>
</dbReference>
<keyword evidence="3" id="KW-0808">Transferase</keyword>
<evidence type="ECO:0000259" key="12">
    <source>
        <dbReference type="Pfam" id="PF01656"/>
    </source>
</evidence>
<keyword evidence="5" id="KW-0418">Kinase</keyword>